<name>A0A178D2M5_9EURO</name>
<dbReference type="RefSeq" id="XP_022500675.1">
    <property type="nucleotide sequence ID" value="XM_022643338.1"/>
</dbReference>
<dbReference type="GeneID" id="34588461"/>
<feature type="domain" description="Glyoxal oxidase N-terminal" evidence="2">
    <location>
        <begin position="43"/>
        <end position="387"/>
    </location>
</feature>
<proteinExistence type="predicted"/>
<dbReference type="CDD" id="cd02851">
    <property type="entry name" value="E_set_GO_C"/>
    <property type="match status" value="1"/>
</dbReference>
<dbReference type="Gene3D" id="2.130.10.80">
    <property type="entry name" value="Galactose oxidase/kelch, beta-propeller"/>
    <property type="match status" value="1"/>
</dbReference>
<dbReference type="Pfam" id="PF07250">
    <property type="entry name" value="Glyoxal_oxid_N"/>
    <property type="match status" value="1"/>
</dbReference>
<dbReference type="PANTHER" id="PTHR32208">
    <property type="entry name" value="SECRETED PROTEIN-RELATED"/>
    <property type="match status" value="1"/>
</dbReference>
<gene>
    <name evidence="4" type="ORF">AYO20_05044</name>
</gene>
<evidence type="ECO:0000259" key="2">
    <source>
        <dbReference type="Pfam" id="PF07250"/>
    </source>
</evidence>
<protein>
    <recommendedName>
        <fullName evidence="6">Galactose oxidase-like Early set domain-containing protein</fullName>
    </recommendedName>
</protein>
<dbReference type="InterPro" id="IPR011043">
    <property type="entry name" value="Gal_Oxase/kelch_b-propeller"/>
</dbReference>
<dbReference type="InterPro" id="IPR037293">
    <property type="entry name" value="Gal_Oxidase_central_sf"/>
</dbReference>
<comment type="caution">
    <text evidence="4">The sequence shown here is derived from an EMBL/GenBank/DDBJ whole genome shotgun (WGS) entry which is preliminary data.</text>
</comment>
<dbReference type="InterPro" id="IPR014756">
    <property type="entry name" value="Ig_E-set"/>
</dbReference>
<accession>A0A178D2M5</accession>
<dbReference type="PANTHER" id="PTHR32208:SF21">
    <property type="entry name" value="LOW QUALITY PROTEIN: ALDEHYDE OXIDASE GLOX-LIKE"/>
    <property type="match status" value="1"/>
</dbReference>
<feature type="domain" description="Galactose oxidase-like Early set" evidence="3">
    <location>
        <begin position="396"/>
        <end position="497"/>
    </location>
</feature>
<sequence>MDIGSSYLSVIARSGVPVMHAAVLPPSGKVLFLDKVEDYSELRLPNNRWAYSALYDPDTHHLSPLSVATNPFCCGGSFLSDGRLVTVGGNAPLLWLDPTVGDGFDAIRYIGDEGGNYSWKEPGNKLASNRWYATAQTLADGKIFVAAGSLNGQNQFNFSNNNPTYEILDVNGMYPFLHLMPDGSLFIFADTCSELFDVAKNETIRTMPDLPGMHRTYPNTGGSVMLPLRAENRYKPEIMICGGGQTQAINSPCEATCGRLKPMGKRPLWEMSAMPGPRGMVEGVLLLDGTVLWINGCHKGAQGFGLARYPALEALVYDPKWNNWTVSGRTTIARLYHSVAFLLLDGTVLIAGSNPNEMPVTQQHVDIHNQYKAFPTEFRMETWLPPYLRGDKASRRPTVMGLSTYTLRRGKRVTIEFSTAEQVKTLEVVLYSGGFITHSVHMGQVMVYLENNGWETLSNGRKRVVACMPEQVKLAPGPYVVYLLANGIPAVGKFVTVRV</sequence>
<dbReference type="InterPro" id="IPR013783">
    <property type="entry name" value="Ig-like_fold"/>
</dbReference>
<reference evidence="4 5" key="1">
    <citation type="submission" date="2016-03" db="EMBL/GenBank/DDBJ databases">
        <title>The draft genome sequence of Fonsecaea nubica causative agent of cutaneous subcutaneous infection in human host.</title>
        <authorList>
            <person name="Costa F."/>
            <person name="Sybren D.H."/>
            <person name="Raittz R.T."/>
            <person name="Weiss V.A."/>
            <person name="Leao A.C."/>
            <person name="Gomes R."/>
            <person name="De Souza E.M."/>
            <person name="Pedrosa F.O."/>
            <person name="Steffens M.B."/>
            <person name="Bombassaro A."/>
            <person name="Tadra-Sfeir M.Z."/>
            <person name="Moreno L.F."/>
            <person name="Najafzadeh M.J."/>
            <person name="Felipe M.S."/>
            <person name="Teixeira M."/>
            <person name="Sun J."/>
            <person name="Xi L."/>
            <person name="Castro M.A."/>
            <person name="Vicente V.A."/>
        </authorList>
    </citation>
    <scope>NUCLEOTIDE SEQUENCE [LARGE SCALE GENOMIC DNA]</scope>
    <source>
        <strain evidence="4 5">CBS 269.64</strain>
    </source>
</reference>
<evidence type="ECO:0008006" key="6">
    <source>
        <dbReference type="Google" id="ProtNLM"/>
    </source>
</evidence>
<dbReference type="Gene3D" id="2.60.40.10">
    <property type="entry name" value="Immunoglobulins"/>
    <property type="match status" value="1"/>
</dbReference>
<dbReference type="OrthoDB" id="2019572at2759"/>
<keyword evidence="5" id="KW-1185">Reference proteome</keyword>
<keyword evidence="1" id="KW-0732">Signal</keyword>
<evidence type="ECO:0000256" key="1">
    <source>
        <dbReference type="ARBA" id="ARBA00022729"/>
    </source>
</evidence>
<dbReference type="InterPro" id="IPR009880">
    <property type="entry name" value="Glyoxal_oxidase_N"/>
</dbReference>
<dbReference type="Proteomes" id="UP000185904">
    <property type="component" value="Unassembled WGS sequence"/>
</dbReference>
<dbReference type="InterPro" id="IPR015202">
    <property type="entry name" value="GO-like_E_set"/>
</dbReference>
<evidence type="ECO:0000259" key="3">
    <source>
        <dbReference type="Pfam" id="PF09118"/>
    </source>
</evidence>
<evidence type="ECO:0000313" key="4">
    <source>
        <dbReference type="EMBL" id="OAL35663.1"/>
    </source>
</evidence>
<dbReference type="SUPFAM" id="SSF50965">
    <property type="entry name" value="Galactose oxidase, central domain"/>
    <property type="match status" value="1"/>
</dbReference>
<dbReference type="EMBL" id="LVCJ01000028">
    <property type="protein sequence ID" value="OAL35663.1"/>
    <property type="molecule type" value="Genomic_DNA"/>
</dbReference>
<dbReference type="AlphaFoldDB" id="A0A178D2M5"/>
<dbReference type="SUPFAM" id="SSF81296">
    <property type="entry name" value="E set domains"/>
    <property type="match status" value="1"/>
</dbReference>
<dbReference type="Pfam" id="PF09118">
    <property type="entry name" value="GO-like_E_set"/>
    <property type="match status" value="1"/>
</dbReference>
<organism evidence="4 5">
    <name type="scientific">Fonsecaea nubica</name>
    <dbReference type="NCBI Taxonomy" id="856822"/>
    <lineage>
        <taxon>Eukaryota</taxon>
        <taxon>Fungi</taxon>
        <taxon>Dikarya</taxon>
        <taxon>Ascomycota</taxon>
        <taxon>Pezizomycotina</taxon>
        <taxon>Eurotiomycetes</taxon>
        <taxon>Chaetothyriomycetidae</taxon>
        <taxon>Chaetothyriales</taxon>
        <taxon>Herpotrichiellaceae</taxon>
        <taxon>Fonsecaea</taxon>
    </lineage>
</organism>
<evidence type="ECO:0000313" key="5">
    <source>
        <dbReference type="Proteomes" id="UP000185904"/>
    </source>
</evidence>